<dbReference type="OrthoDB" id="9808770at2"/>
<evidence type="ECO:0000313" key="12">
    <source>
        <dbReference type="EMBL" id="SFG55734.1"/>
    </source>
</evidence>
<evidence type="ECO:0000256" key="4">
    <source>
        <dbReference type="ARBA" id="ARBA00011738"/>
    </source>
</evidence>
<name>A0A1I2SS83_9FIRM</name>
<dbReference type="Pfam" id="PF00392">
    <property type="entry name" value="GntR"/>
    <property type="match status" value="1"/>
</dbReference>
<evidence type="ECO:0000256" key="7">
    <source>
        <dbReference type="ARBA" id="ARBA00022898"/>
    </source>
</evidence>
<keyword evidence="6 12" id="KW-0808">Transferase</keyword>
<keyword evidence="13" id="KW-1185">Reference proteome</keyword>
<comment type="similarity">
    <text evidence="3">Belongs to the class-I pyridoxal-phosphate-dependent aminotransferase family.</text>
</comment>
<organism evidence="12 13">
    <name type="scientific">Desulfotruncus arcticus DSM 17038</name>
    <dbReference type="NCBI Taxonomy" id="1121424"/>
    <lineage>
        <taxon>Bacteria</taxon>
        <taxon>Bacillati</taxon>
        <taxon>Bacillota</taxon>
        <taxon>Clostridia</taxon>
        <taxon>Eubacteriales</taxon>
        <taxon>Desulfallaceae</taxon>
        <taxon>Desulfotruncus</taxon>
    </lineage>
</organism>
<reference evidence="13" key="1">
    <citation type="submission" date="2016-10" db="EMBL/GenBank/DDBJ databases">
        <authorList>
            <person name="Varghese N."/>
            <person name="Submissions S."/>
        </authorList>
    </citation>
    <scope>NUCLEOTIDE SEQUENCE [LARGE SCALE GENOMIC DNA]</scope>
    <source>
        <strain evidence="13">DSM 17038</strain>
    </source>
</reference>
<dbReference type="Gene3D" id="1.10.10.10">
    <property type="entry name" value="Winged helix-like DNA-binding domain superfamily/Winged helix DNA-binding domain"/>
    <property type="match status" value="1"/>
</dbReference>
<dbReference type="Gene3D" id="3.90.1150.10">
    <property type="entry name" value="Aspartate Aminotransferase, domain 1"/>
    <property type="match status" value="1"/>
</dbReference>
<dbReference type="PRINTS" id="PR00035">
    <property type="entry name" value="HTHGNTR"/>
</dbReference>
<dbReference type="Proteomes" id="UP000199337">
    <property type="component" value="Unassembled WGS sequence"/>
</dbReference>
<dbReference type="InterPro" id="IPR004839">
    <property type="entry name" value="Aminotransferase_I/II_large"/>
</dbReference>
<accession>A0A1I2SS83</accession>
<evidence type="ECO:0000259" key="11">
    <source>
        <dbReference type="PROSITE" id="PS50949"/>
    </source>
</evidence>
<dbReference type="InterPro" id="IPR051446">
    <property type="entry name" value="HTH_trans_reg/aminotransferase"/>
</dbReference>
<dbReference type="AlphaFoldDB" id="A0A1I2SS83"/>
<keyword evidence="10" id="KW-0804">Transcription</keyword>
<comment type="subunit">
    <text evidence="4">Homodimer.</text>
</comment>
<dbReference type="CDD" id="cd00609">
    <property type="entry name" value="AAT_like"/>
    <property type="match status" value="1"/>
</dbReference>
<dbReference type="GO" id="GO:0008483">
    <property type="term" value="F:transaminase activity"/>
    <property type="evidence" value="ECO:0007669"/>
    <property type="project" value="UniProtKB-KW"/>
</dbReference>
<gene>
    <name evidence="12" type="ORF">SAMN05660649_01980</name>
</gene>
<dbReference type="InterPro" id="IPR000524">
    <property type="entry name" value="Tscrpt_reg_HTH_GntR"/>
</dbReference>
<evidence type="ECO:0000313" key="13">
    <source>
        <dbReference type="Proteomes" id="UP000199337"/>
    </source>
</evidence>
<dbReference type="GO" id="GO:0003700">
    <property type="term" value="F:DNA-binding transcription factor activity"/>
    <property type="evidence" value="ECO:0007669"/>
    <property type="project" value="InterPro"/>
</dbReference>
<dbReference type="Pfam" id="PF00155">
    <property type="entry name" value="Aminotran_1_2"/>
    <property type="match status" value="1"/>
</dbReference>
<protein>
    <submittedName>
        <fullName evidence="12">DNA-binding transcriptional regulator, MocR family, contains an aminotransferase domain</fullName>
    </submittedName>
</protein>
<evidence type="ECO:0000256" key="3">
    <source>
        <dbReference type="ARBA" id="ARBA00007441"/>
    </source>
</evidence>
<evidence type="ECO:0000256" key="6">
    <source>
        <dbReference type="ARBA" id="ARBA00022679"/>
    </source>
</evidence>
<dbReference type="STRING" id="341036.SAMN05660649_01980"/>
<dbReference type="GO" id="GO:0003677">
    <property type="term" value="F:DNA binding"/>
    <property type="evidence" value="ECO:0007669"/>
    <property type="project" value="UniProtKB-KW"/>
</dbReference>
<dbReference type="PANTHER" id="PTHR46577">
    <property type="entry name" value="HTH-TYPE TRANSCRIPTIONAL REGULATORY PROTEIN GABR"/>
    <property type="match status" value="1"/>
</dbReference>
<dbReference type="SUPFAM" id="SSF46785">
    <property type="entry name" value="Winged helix' DNA-binding domain"/>
    <property type="match status" value="1"/>
</dbReference>
<dbReference type="InterPro" id="IPR015422">
    <property type="entry name" value="PyrdxlP-dep_Trfase_small"/>
</dbReference>
<evidence type="ECO:0000256" key="1">
    <source>
        <dbReference type="ARBA" id="ARBA00001933"/>
    </source>
</evidence>
<evidence type="ECO:0000256" key="2">
    <source>
        <dbReference type="ARBA" id="ARBA00005384"/>
    </source>
</evidence>
<dbReference type="EMBL" id="FOOX01000006">
    <property type="protein sequence ID" value="SFG55734.1"/>
    <property type="molecule type" value="Genomic_DNA"/>
</dbReference>
<feature type="domain" description="HTH gntR-type" evidence="11">
    <location>
        <begin position="11"/>
        <end position="79"/>
    </location>
</feature>
<dbReference type="InterPro" id="IPR036390">
    <property type="entry name" value="WH_DNA-bd_sf"/>
</dbReference>
<comment type="cofactor">
    <cofactor evidence="1">
        <name>pyridoxal 5'-phosphate</name>
        <dbReference type="ChEBI" id="CHEBI:597326"/>
    </cofactor>
</comment>
<dbReference type="SUPFAM" id="SSF53383">
    <property type="entry name" value="PLP-dependent transferases"/>
    <property type="match status" value="1"/>
</dbReference>
<evidence type="ECO:0000256" key="10">
    <source>
        <dbReference type="ARBA" id="ARBA00023163"/>
    </source>
</evidence>
<dbReference type="PROSITE" id="PS50949">
    <property type="entry name" value="HTH_GNTR"/>
    <property type="match status" value="1"/>
</dbReference>
<dbReference type="Gene3D" id="3.40.640.10">
    <property type="entry name" value="Type I PLP-dependent aspartate aminotransferase-like (Major domain)"/>
    <property type="match status" value="1"/>
</dbReference>
<evidence type="ECO:0000256" key="8">
    <source>
        <dbReference type="ARBA" id="ARBA00023015"/>
    </source>
</evidence>
<proteinExistence type="inferred from homology"/>
<dbReference type="PANTHER" id="PTHR46577:SF1">
    <property type="entry name" value="HTH-TYPE TRANSCRIPTIONAL REGULATORY PROTEIN GABR"/>
    <property type="match status" value="1"/>
</dbReference>
<evidence type="ECO:0000256" key="9">
    <source>
        <dbReference type="ARBA" id="ARBA00023125"/>
    </source>
</evidence>
<keyword evidence="8" id="KW-0805">Transcription regulation</keyword>
<dbReference type="InterPro" id="IPR015424">
    <property type="entry name" value="PyrdxlP-dep_Trfase"/>
</dbReference>
<dbReference type="InterPro" id="IPR015421">
    <property type="entry name" value="PyrdxlP-dep_Trfase_major"/>
</dbReference>
<dbReference type="InterPro" id="IPR036388">
    <property type="entry name" value="WH-like_DNA-bd_sf"/>
</dbReference>
<dbReference type="FunFam" id="3.40.640.10:FF:000053">
    <property type="entry name" value="Aminotransferase, class I"/>
    <property type="match status" value="1"/>
</dbReference>
<comment type="similarity">
    <text evidence="2">In the C-terminal section; belongs to the class-I pyridoxal-phosphate-dependent aminotransferase family.</text>
</comment>
<dbReference type="GO" id="GO:0030170">
    <property type="term" value="F:pyridoxal phosphate binding"/>
    <property type="evidence" value="ECO:0007669"/>
    <property type="project" value="InterPro"/>
</dbReference>
<dbReference type="SMART" id="SM00345">
    <property type="entry name" value="HTH_GNTR"/>
    <property type="match status" value="1"/>
</dbReference>
<keyword evidence="7" id="KW-0663">Pyridoxal phosphate</keyword>
<evidence type="ECO:0000256" key="5">
    <source>
        <dbReference type="ARBA" id="ARBA00022576"/>
    </source>
</evidence>
<dbReference type="CDD" id="cd07377">
    <property type="entry name" value="WHTH_GntR"/>
    <property type="match status" value="1"/>
</dbReference>
<keyword evidence="9 12" id="KW-0238">DNA-binding</keyword>
<keyword evidence="5 12" id="KW-0032">Aminotransferase</keyword>
<sequence length="505" mass="57145">MRVIINREADTRVYIQIFEQVRRQILSGELLPGFRLPPERKLAESLGVNRTTVLNAYRELKAEGLVGSRVGKGTIVLSYPDEELNSGNNSSQEPTWNHIFSKYSSNFDSCMVKDLLALASRKDVISFATGIASPETGPIHVLKGIEQELVEQENYRALLHTPTEGFTTLREAVCGLMRGRGVYCQYDEVMLLSGSQQGIDLAARVILDPGDIVVVEEPSFFPAIQAFKTIGARVIGIPIDDKGMRIDVLEQLLQRYRPKLVYTIPTFQNPSGTEMELDRRKRLVELAYKYRVLIVEDDAYGGLCYEGHSLPLLKSMDNDGYVIYLSTFSKNVYPGLRLGWIVAHKKVVKQFAAVKQIMDLHSNSLSQWIIERFITSGSFESHIHKVCREYRVRRDAMYDALSQYAPKDLIWNRPRGGYYIWCKLPEGVSASKLISKAAERKVAFVPGTPFFASGQGDSFIRLNFTFAALKDINEGVKRLCEAMKVLIEHKDNHEIYTDMEINPIV</sequence>